<dbReference type="Gene3D" id="1.10.357.10">
    <property type="entry name" value="Tetracycline Repressor, domain 2"/>
    <property type="match status" value="1"/>
</dbReference>
<feature type="DNA-binding region" description="H-T-H motif" evidence="4">
    <location>
        <begin position="38"/>
        <end position="57"/>
    </location>
</feature>
<evidence type="ECO:0000256" key="1">
    <source>
        <dbReference type="ARBA" id="ARBA00023015"/>
    </source>
</evidence>
<reference evidence="6" key="1">
    <citation type="submission" date="2021-10" db="EMBL/GenBank/DDBJ databases">
        <title>Novel species in genus Arthrobacter.</title>
        <authorList>
            <person name="Liu Y."/>
        </authorList>
    </citation>
    <scope>NUCLEOTIDE SEQUENCE</scope>
    <source>
        <strain evidence="8">zg-Y462</strain>
        <strain evidence="6">Zg-Y462</strain>
    </source>
</reference>
<dbReference type="PANTHER" id="PTHR30055">
    <property type="entry name" value="HTH-TYPE TRANSCRIPTIONAL REGULATOR RUTR"/>
    <property type="match status" value="1"/>
</dbReference>
<dbReference type="SUPFAM" id="SSF46689">
    <property type="entry name" value="Homeodomain-like"/>
    <property type="match status" value="1"/>
</dbReference>
<evidence type="ECO:0000256" key="4">
    <source>
        <dbReference type="PROSITE-ProRule" id="PRU00335"/>
    </source>
</evidence>
<dbReference type="PROSITE" id="PS50977">
    <property type="entry name" value="HTH_TETR_2"/>
    <property type="match status" value="1"/>
</dbReference>
<dbReference type="InterPro" id="IPR001647">
    <property type="entry name" value="HTH_TetR"/>
</dbReference>
<evidence type="ECO:0000313" key="9">
    <source>
        <dbReference type="Proteomes" id="UP001155145"/>
    </source>
</evidence>
<dbReference type="AlphaFoldDB" id="A0A9X1M8B5"/>
<evidence type="ECO:0000313" key="8">
    <source>
        <dbReference type="Proteomes" id="UP000829758"/>
    </source>
</evidence>
<dbReference type="Pfam" id="PF00440">
    <property type="entry name" value="TetR_N"/>
    <property type="match status" value="1"/>
</dbReference>
<dbReference type="PANTHER" id="PTHR30055:SF234">
    <property type="entry name" value="HTH-TYPE TRANSCRIPTIONAL REGULATOR BETI"/>
    <property type="match status" value="1"/>
</dbReference>
<keyword evidence="2 4" id="KW-0238">DNA-binding</keyword>
<dbReference type="EMBL" id="CP094984">
    <property type="protein sequence ID" value="UON91934.1"/>
    <property type="molecule type" value="Genomic_DNA"/>
</dbReference>
<dbReference type="Proteomes" id="UP000829758">
    <property type="component" value="Chromosome"/>
</dbReference>
<evidence type="ECO:0000313" key="6">
    <source>
        <dbReference type="EMBL" id="MCC3272194.1"/>
    </source>
</evidence>
<name>A0A9X1M8B5_9MICC</name>
<dbReference type="RefSeq" id="WP_227902957.1">
    <property type="nucleotide sequence ID" value="NZ_CP094984.1"/>
</dbReference>
<feature type="domain" description="HTH tetR-type" evidence="5">
    <location>
        <begin position="15"/>
        <end position="75"/>
    </location>
</feature>
<accession>A0A9X1M8B5</accession>
<evidence type="ECO:0000256" key="3">
    <source>
        <dbReference type="ARBA" id="ARBA00023163"/>
    </source>
</evidence>
<proteinExistence type="predicted"/>
<dbReference type="Proteomes" id="UP001155145">
    <property type="component" value="Unassembled WGS sequence"/>
</dbReference>
<keyword evidence="3" id="KW-0804">Transcription</keyword>
<dbReference type="GO" id="GO:0000976">
    <property type="term" value="F:transcription cis-regulatory region binding"/>
    <property type="evidence" value="ECO:0007669"/>
    <property type="project" value="TreeGrafter"/>
</dbReference>
<gene>
    <name evidence="6" type="ORF">LJ755_05545</name>
    <name evidence="7" type="ORF">MUK71_15370</name>
</gene>
<evidence type="ECO:0000256" key="2">
    <source>
        <dbReference type="ARBA" id="ARBA00023125"/>
    </source>
</evidence>
<sequence length="220" mass="23955">MFTNATPDRRQALKDRHRQAIVTAAAALMHERQTTDFTVDELAQRADVSRRTVFNHFGSVRDIVSEVCSGVLSTAVESLTAVPQAGDDRPGMFEEIAEAFRTADLVAPMAYLTRLLGPALPASPEAQAHPIALRAFTELNERFSASMLSRYPEADGLSVDLLIGSLTSGLGVLYHHWHCATGAVDTPESRQVWAELLDTLLEKVRSGHAADPSSPRSLHP</sequence>
<dbReference type="GO" id="GO:0003700">
    <property type="term" value="F:DNA-binding transcription factor activity"/>
    <property type="evidence" value="ECO:0007669"/>
    <property type="project" value="TreeGrafter"/>
</dbReference>
<dbReference type="InterPro" id="IPR009057">
    <property type="entry name" value="Homeodomain-like_sf"/>
</dbReference>
<dbReference type="EMBL" id="JAJFZT010000003">
    <property type="protein sequence ID" value="MCC3272194.1"/>
    <property type="molecule type" value="Genomic_DNA"/>
</dbReference>
<protein>
    <submittedName>
        <fullName evidence="6">TetR/AcrR family transcriptional regulator</fullName>
    </submittedName>
</protein>
<dbReference type="InterPro" id="IPR050109">
    <property type="entry name" value="HTH-type_TetR-like_transc_reg"/>
</dbReference>
<evidence type="ECO:0000313" key="7">
    <source>
        <dbReference type="EMBL" id="UON91934.1"/>
    </source>
</evidence>
<organism evidence="6 9">
    <name type="scientific">Arthrobacter zhangbolii</name>
    <dbReference type="NCBI Taxonomy" id="2886936"/>
    <lineage>
        <taxon>Bacteria</taxon>
        <taxon>Bacillati</taxon>
        <taxon>Actinomycetota</taxon>
        <taxon>Actinomycetes</taxon>
        <taxon>Micrococcales</taxon>
        <taxon>Micrococcaceae</taxon>
        <taxon>Arthrobacter</taxon>
    </lineage>
</organism>
<keyword evidence="1" id="KW-0805">Transcription regulation</keyword>
<keyword evidence="8" id="KW-1185">Reference proteome</keyword>
<evidence type="ECO:0000259" key="5">
    <source>
        <dbReference type="PROSITE" id="PS50977"/>
    </source>
</evidence>